<dbReference type="EMBL" id="JABJXA010000056">
    <property type="protein sequence ID" value="MBB1259526.1"/>
    <property type="molecule type" value="Genomic_DNA"/>
</dbReference>
<evidence type="ECO:0000313" key="4">
    <source>
        <dbReference type="Proteomes" id="UP000517765"/>
    </source>
</evidence>
<dbReference type="AlphaFoldDB" id="A0A5P0YRK0"/>
<evidence type="ECO:0000313" key="1">
    <source>
        <dbReference type="EMBL" id="MBB1259526.1"/>
    </source>
</evidence>
<evidence type="ECO:0008006" key="5">
    <source>
        <dbReference type="Google" id="ProtNLM"/>
    </source>
</evidence>
<dbReference type="EMBL" id="VJYK02000126">
    <property type="protein sequence ID" value="MQS02953.1"/>
    <property type="molecule type" value="Genomic_DNA"/>
</dbReference>
<evidence type="ECO:0000313" key="2">
    <source>
        <dbReference type="EMBL" id="MQS02953.1"/>
    </source>
</evidence>
<dbReference type="Proteomes" id="UP000517765">
    <property type="component" value="Unassembled WGS sequence"/>
</dbReference>
<evidence type="ECO:0000313" key="3">
    <source>
        <dbReference type="Proteomes" id="UP000320857"/>
    </source>
</evidence>
<reference evidence="4" key="2">
    <citation type="submission" date="2020-05" db="EMBL/GenBank/DDBJ databases">
        <title>Classification of alakaliphilic streptomycetes isolated from an alkaline soil next to Lonar Crater, India and a proposal for the recognition of Streptomyces alkaliterrae sp. nov.</title>
        <authorList>
            <person name="Golinska P."/>
        </authorList>
    </citation>
    <scope>NUCLEOTIDE SEQUENCE [LARGE SCALE GENOMIC DNA]</scope>
    <source>
        <strain evidence="4">OF8</strain>
    </source>
</reference>
<proteinExistence type="predicted"/>
<keyword evidence="3" id="KW-1185">Reference proteome</keyword>
<protein>
    <recommendedName>
        <fullName evidence="5">DUF2867 domain-containing protein</fullName>
    </recommendedName>
</protein>
<accession>A0A5P0YRK0</accession>
<reference evidence="1" key="3">
    <citation type="journal article" name="Syst. Appl. Microbiol.">
        <title>Streptomyces alkaliterrae sp. nov., isolated from an alkaline soil, and emended descriptions of Streptomyces alkaliphilus, Streptomyces calidiresistens and Streptomyces durbertensis.</title>
        <authorList>
            <person name="Swiecimska M."/>
            <person name="Golinska P."/>
            <person name="Nouioui I."/>
            <person name="Wypij M."/>
            <person name="Rai M."/>
            <person name="Sangal V."/>
            <person name="Goodfellow M."/>
        </authorList>
    </citation>
    <scope>NUCLEOTIDE SEQUENCE</scope>
    <source>
        <strain evidence="1">OF8</strain>
    </source>
</reference>
<name>A0A5P0YRK0_9ACTN</name>
<dbReference type="Proteomes" id="UP000320857">
    <property type="component" value="Unassembled WGS sequence"/>
</dbReference>
<comment type="caution">
    <text evidence="2">The sequence shown here is derived from an EMBL/GenBank/DDBJ whole genome shotgun (WGS) entry which is preliminary data.</text>
</comment>
<gene>
    <name evidence="2" type="ORF">FNX44_013940</name>
    <name evidence="1" type="ORF">H3147_11880</name>
</gene>
<sequence>MDVFALDSPAPVDGSPERWARVVLEESAGFGGQFVWRVLLGLRLRWRKTPTHVAGWRIAARGDGWIELAARSPLLTGHLLVRAQGRELSLTTALHYRRRLGARIWSRLSATHRRAAPALLRQAYEAERARGAAGRG</sequence>
<reference evidence="2 3" key="1">
    <citation type="submission" date="2019-10" db="EMBL/GenBank/DDBJ databases">
        <title>Streptomyces sp. nov., a novel actinobacterium isolated from alkaline environment.</title>
        <authorList>
            <person name="Golinska P."/>
        </authorList>
    </citation>
    <scope>NUCLEOTIDE SEQUENCE [LARGE SCALE GENOMIC DNA]</scope>
    <source>
        <strain evidence="2 3">OF1</strain>
    </source>
</reference>
<organism evidence="2 3">
    <name type="scientific">Streptomyces alkaliterrae</name>
    <dbReference type="NCBI Taxonomy" id="2213162"/>
    <lineage>
        <taxon>Bacteria</taxon>
        <taxon>Bacillati</taxon>
        <taxon>Actinomycetota</taxon>
        <taxon>Actinomycetes</taxon>
        <taxon>Kitasatosporales</taxon>
        <taxon>Streptomycetaceae</taxon>
        <taxon>Streptomyces</taxon>
    </lineage>
</organism>